<dbReference type="HOGENOM" id="CLU_023303_0_0_1"/>
<feature type="compositionally biased region" description="Low complexity" evidence="1">
    <location>
        <begin position="217"/>
        <end position="232"/>
    </location>
</feature>
<gene>
    <name evidence="2" type="ORF">F503_06057</name>
</gene>
<feature type="compositionally biased region" description="Polar residues" evidence="1">
    <location>
        <begin position="50"/>
        <end position="62"/>
    </location>
</feature>
<dbReference type="eggNOG" id="ENOG502S0G3">
    <property type="taxonomic scope" value="Eukaryota"/>
</dbReference>
<feature type="region of interest" description="Disordered" evidence="1">
    <location>
        <begin position="580"/>
        <end position="604"/>
    </location>
</feature>
<keyword evidence="3" id="KW-1185">Reference proteome</keyword>
<sequence length="722" mass="76564">MAGGPLVKMLGAGIGLASEAIHHSRAKKTAAKERANSSCASSPASHPASGTVSPRDSASGSRSVIHESFEAPAGNYVYSPPGTAGPSSAPAYAPAHDAEHNPAYNPAYSPAYTPTYEAVAGPSTSPSPSTSYPSAEEEKRRVGETERLAFADDAFGMYDEEAIWELDDMAEYVDPPAYSEVDNRAEDRATSINRVAEAASALQSADSHRYGTVDAVGSPEAGSEAAEAPAETSAEDKVKKEIRMVRELVCLAGPVPTPCQRLPCPVIIPQRRPRNKSRGFVRAYAPVLGECAGIDQDVFLRFLKDWHQASKASAWIDVVYVAAGIVGFVPEVGAQVVSIVVQVVAGTARELQSRRRNNSFLDRANQDLFMPRGLFAMVMAFKDEVPGSSGGGGLVGGLKSVFGKNVVSAQRLDLNQNTVKYSQMTAMTNSTAADASSRPKFRISSLRATSGATHTELELPQAADLVYPDLDKAAEHDLGIVDRDGAGGSSAEQAKARTKWNSSGKFVQDYLDRRAQAAYESEHRGSSVAVPAEARKPFMSRYADPNHAANSGSLLALLTGGAVVLPPKMSAKERIMGFASPRGENADRSSPFGRDLYGREPPAPGMKQGFFGREKPIGLIGAGIGLITSGATMAFEKSKQKMTGQAGQSRYEPNPPAPYGESSQPAPYGGAPSSANRTTSATRGSGRKKIMQHDVFYLMVVNLPTDEEIAAAMAQLEQLTKK</sequence>
<evidence type="ECO:0000313" key="3">
    <source>
        <dbReference type="Proteomes" id="UP000016923"/>
    </source>
</evidence>
<feature type="region of interest" description="Disordered" evidence="1">
    <location>
        <begin position="118"/>
        <end position="143"/>
    </location>
</feature>
<dbReference type="AlphaFoldDB" id="S3CDF1"/>
<evidence type="ECO:0000256" key="1">
    <source>
        <dbReference type="SAM" id="MobiDB-lite"/>
    </source>
</evidence>
<reference evidence="2 3" key="1">
    <citation type="journal article" date="2013" name="BMC Genomics">
        <title>The genome and transcriptome of the pine saprophyte Ophiostoma piceae, and a comparison with the bark beetle-associated pine pathogen Grosmannia clavigera.</title>
        <authorList>
            <person name="Haridas S."/>
            <person name="Wang Y."/>
            <person name="Lim L."/>
            <person name="Massoumi Alamouti S."/>
            <person name="Jackman S."/>
            <person name="Docking R."/>
            <person name="Robertson G."/>
            <person name="Birol I."/>
            <person name="Bohlmann J."/>
            <person name="Breuil C."/>
        </authorList>
    </citation>
    <scope>NUCLEOTIDE SEQUENCE [LARGE SCALE GENOMIC DNA]</scope>
    <source>
        <strain evidence="2 3">UAMH 11346</strain>
    </source>
</reference>
<dbReference type="PANTHER" id="PTHR38887">
    <property type="entry name" value="CHROMOSOME 21, WHOLE GENOME SHOTGUN SEQUENCE"/>
    <property type="match status" value="1"/>
</dbReference>
<protein>
    <submittedName>
        <fullName evidence="2">Fad binding domain protein</fullName>
    </submittedName>
</protein>
<feature type="region of interest" description="Disordered" evidence="1">
    <location>
        <begin position="21"/>
        <end position="66"/>
    </location>
</feature>
<name>S3CDF1_OPHP1</name>
<dbReference type="VEuPathDB" id="FungiDB:F503_06057"/>
<organism evidence="2 3">
    <name type="scientific">Ophiostoma piceae (strain UAMH 11346)</name>
    <name type="common">Sap stain fungus</name>
    <dbReference type="NCBI Taxonomy" id="1262450"/>
    <lineage>
        <taxon>Eukaryota</taxon>
        <taxon>Fungi</taxon>
        <taxon>Dikarya</taxon>
        <taxon>Ascomycota</taxon>
        <taxon>Pezizomycotina</taxon>
        <taxon>Sordariomycetes</taxon>
        <taxon>Sordariomycetidae</taxon>
        <taxon>Ophiostomatales</taxon>
        <taxon>Ophiostomataceae</taxon>
        <taxon>Ophiostoma</taxon>
    </lineage>
</organism>
<dbReference type="Proteomes" id="UP000016923">
    <property type="component" value="Unassembled WGS sequence"/>
</dbReference>
<dbReference type="OrthoDB" id="3433125at2759"/>
<evidence type="ECO:0000313" key="2">
    <source>
        <dbReference type="EMBL" id="EPE10962.1"/>
    </source>
</evidence>
<dbReference type="InterPro" id="IPR053221">
    <property type="entry name" value="Burnettramic_acid_biosynth"/>
</dbReference>
<accession>S3CDF1</accession>
<dbReference type="OMA" id="YDKRAQA"/>
<feature type="region of interest" description="Disordered" evidence="1">
    <location>
        <begin position="212"/>
        <end position="235"/>
    </location>
</feature>
<feature type="compositionally biased region" description="Polar residues" evidence="1">
    <location>
        <begin position="673"/>
        <end position="683"/>
    </location>
</feature>
<feature type="region of interest" description="Disordered" evidence="1">
    <location>
        <begin position="638"/>
        <end position="687"/>
    </location>
</feature>
<feature type="compositionally biased region" description="Low complexity" evidence="1">
    <location>
        <begin position="122"/>
        <end position="134"/>
    </location>
</feature>
<dbReference type="PANTHER" id="PTHR38887:SF1">
    <property type="entry name" value="RAS MODIFICATION PROTEIN ERF4"/>
    <property type="match status" value="1"/>
</dbReference>
<proteinExistence type="predicted"/>
<dbReference type="EMBL" id="KE148146">
    <property type="protein sequence ID" value="EPE10962.1"/>
    <property type="molecule type" value="Genomic_DNA"/>
</dbReference>
<feature type="compositionally biased region" description="Low complexity" evidence="1">
    <location>
        <begin position="36"/>
        <end position="49"/>
    </location>
</feature>